<accession>A0A931NCE9</accession>
<keyword evidence="1" id="KW-0732">Signal</keyword>
<dbReference type="Gene3D" id="2.160.20.120">
    <property type="match status" value="1"/>
</dbReference>
<name>A0A931NCE9_9BURK</name>
<dbReference type="Proteomes" id="UP000620139">
    <property type="component" value="Unassembled WGS sequence"/>
</dbReference>
<protein>
    <submittedName>
        <fullName evidence="3">DUF2807 domain-containing protein</fullName>
    </submittedName>
</protein>
<evidence type="ECO:0000256" key="1">
    <source>
        <dbReference type="SAM" id="SignalP"/>
    </source>
</evidence>
<dbReference type="InterPro" id="IPR021255">
    <property type="entry name" value="DUF2807"/>
</dbReference>
<feature type="chain" id="PRO_5037549910" evidence="1">
    <location>
        <begin position="23"/>
        <end position="267"/>
    </location>
</feature>
<organism evidence="3 4">
    <name type="scientific">Inhella gelatinilytica</name>
    <dbReference type="NCBI Taxonomy" id="2795030"/>
    <lineage>
        <taxon>Bacteria</taxon>
        <taxon>Pseudomonadati</taxon>
        <taxon>Pseudomonadota</taxon>
        <taxon>Betaproteobacteria</taxon>
        <taxon>Burkholderiales</taxon>
        <taxon>Sphaerotilaceae</taxon>
        <taxon>Inhella</taxon>
    </lineage>
</organism>
<evidence type="ECO:0000313" key="3">
    <source>
        <dbReference type="EMBL" id="MBH9551494.1"/>
    </source>
</evidence>
<evidence type="ECO:0000259" key="2">
    <source>
        <dbReference type="Pfam" id="PF10988"/>
    </source>
</evidence>
<comment type="caution">
    <text evidence="3">The sequence shown here is derived from an EMBL/GenBank/DDBJ whole genome shotgun (WGS) entry which is preliminary data.</text>
</comment>
<keyword evidence="4" id="KW-1185">Reference proteome</keyword>
<dbReference type="AlphaFoldDB" id="A0A931NCE9"/>
<reference evidence="3" key="1">
    <citation type="submission" date="2020-12" db="EMBL/GenBank/DDBJ databases">
        <title>The genome sequence of Inhella sp. 4Y17.</title>
        <authorList>
            <person name="Liu Y."/>
        </authorList>
    </citation>
    <scope>NUCLEOTIDE SEQUENCE</scope>
    <source>
        <strain evidence="3">4Y10</strain>
    </source>
</reference>
<gene>
    <name evidence="3" type="ORF">I7X43_01420</name>
</gene>
<sequence>MKSFRAPLVLFASLSLLPLAQAAEKEWSINVKQETNGFSVHVGGTTSVGHSAHRIKGSGKAVEVARALSPFSRVKVSGPVDVVLVQGNSEGAQVRADDNIESMITTQVEGDTLVVGVKPGASFSTRQELRVTVQFKQLQALHLSASGDAKLDRYKGERLELDLSGSGDLQIGQLDVRELTARLRGSGDVQVAGTAERQDWHLSGSGDVAAASLSGQKIKARLSGSGDLDVGVCQELEATLSGSGDLSYAGRPQVKSQISGSGEISAR</sequence>
<proteinExistence type="predicted"/>
<dbReference type="RefSeq" id="WP_198099106.1">
    <property type="nucleotide sequence ID" value="NZ_JAEDAL010000001.1"/>
</dbReference>
<evidence type="ECO:0000313" key="4">
    <source>
        <dbReference type="Proteomes" id="UP000620139"/>
    </source>
</evidence>
<feature type="domain" description="Putative auto-transporter adhesin head GIN" evidence="2">
    <location>
        <begin position="70"/>
        <end position="252"/>
    </location>
</feature>
<dbReference type="Pfam" id="PF10988">
    <property type="entry name" value="DUF2807"/>
    <property type="match status" value="1"/>
</dbReference>
<dbReference type="PANTHER" id="PTHR39200">
    <property type="entry name" value="HYPOTHETICAL EXPORTED PROTEIN"/>
    <property type="match status" value="1"/>
</dbReference>
<feature type="signal peptide" evidence="1">
    <location>
        <begin position="1"/>
        <end position="22"/>
    </location>
</feature>
<dbReference type="EMBL" id="JAEDAL010000001">
    <property type="protein sequence ID" value="MBH9551494.1"/>
    <property type="molecule type" value="Genomic_DNA"/>
</dbReference>
<dbReference type="PANTHER" id="PTHR39200:SF1">
    <property type="entry name" value="AUTO-TRANSPORTER ADHESIN HEAD GIN DOMAIN-CONTAINING PROTEIN-RELATED"/>
    <property type="match status" value="1"/>
</dbReference>